<evidence type="ECO:0000256" key="2">
    <source>
        <dbReference type="ARBA" id="ARBA00023004"/>
    </source>
</evidence>
<dbReference type="Proteomes" id="UP000675409">
    <property type="component" value="Unassembled WGS sequence"/>
</dbReference>
<dbReference type="PANTHER" id="PTHR20883">
    <property type="entry name" value="PHYTANOYL-COA DIOXYGENASE DOMAIN CONTAINING 1"/>
    <property type="match status" value="1"/>
</dbReference>
<gene>
    <name evidence="3" type="ORF">HGK34_19855</name>
</gene>
<dbReference type="EMBL" id="JABBYC010000059">
    <property type="protein sequence ID" value="MBL0888503.1"/>
    <property type="molecule type" value="Genomic_DNA"/>
</dbReference>
<dbReference type="InterPro" id="IPR008775">
    <property type="entry name" value="Phytyl_CoA_dOase-like"/>
</dbReference>
<keyword evidence="3" id="KW-0560">Oxidoreductase</keyword>
<evidence type="ECO:0000313" key="4">
    <source>
        <dbReference type="Proteomes" id="UP000675409"/>
    </source>
</evidence>
<name>A0ABS1LQR5_9MICO</name>
<organism evidence="3 4">
    <name type="scientific">Myceligenerans indicum</name>
    <dbReference type="NCBI Taxonomy" id="2593663"/>
    <lineage>
        <taxon>Bacteria</taxon>
        <taxon>Bacillati</taxon>
        <taxon>Actinomycetota</taxon>
        <taxon>Actinomycetes</taxon>
        <taxon>Micrococcales</taxon>
        <taxon>Promicromonosporaceae</taxon>
        <taxon>Myceligenerans</taxon>
    </lineage>
</organism>
<proteinExistence type="predicted"/>
<dbReference type="GO" id="GO:0051213">
    <property type="term" value="F:dioxygenase activity"/>
    <property type="evidence" value="ECO:0007669"/>
    <property type="project" value="UniProtKB-KW"/>
</dbReference>
<protein>
    <submittedName>
        <fullName evidence="3">Phytanoyl-CoA dioxygenase family protein</fullName>
    </submittedName>
</protein>
<keyword evidence="3" id="KW-0223">Dioxygenase</keyword>
<sequence length="289" mass="32297">MSRQPETDPVETITDLSDLRLDLARRYKATTSVGATVDLSVVDADFAAVERDGYVVLENLLSPEEVDRIRTAITPLLDKTGRNTFEGERTQRVYSVLNKTRVCDRLVDHPRVLALLDRMFLPNYLLSQLQVININPGEVAQLLHPDDAVYPVPRPRPPLGAATVWAIDAFTNDNGATVVLPGSHRWDANRRPGDQDTRLTAVMPPGSCVFFLGTLWHGGGANHSDHARLAITAQYCEPWLRPQEAFTLSTNRDTVRAVSEEIRRMLGYSIHPPFIGMVDGMHPKRLLRT</sequence>
<dbReference type="Gene3D" id="2.60.120.620">
    <property type="entry name" value="q2cbj1_9rhob like domain"/>
    <property type="match status" value="1"/>
</dbReference>
<evidence type="ECO:0000313" key="3">
    <source>
        <dbReference type="EMBL" id="MBL0888503.1"/>
    </source>
</evidence>
<comment type="caution">
    <text evidence="3">The sequence shown here is derived from an EMBL/GenBank/DDBJ whole genome shotgun (WGS) entry which is preliminary data.</text>
</comment>
<keyword evidence="1" id="KW-0479">Metal-binding</keyword>
<dbReference type="PANTHER" id="PTHR20883:SF15">
    <property type="entry name" value="PHYTANOYL-COA DIOXYGENASE DOMAIN-CONTAINING PROTEIN 1"/>
    <property type="match status" value="1"/>
</dbReference>
<accession>A0ABS1LQR5</accession>
<dbReference type="Pfam" id="PF05721">
    <property type="entry name" value="PhyH"/>
    <property type="match status" value="1"/>
</dbReference>
<keyword evidence="2" id="KW-0408">Iron</keyword>
<reference evidence="3 4" key="1">
    <citation type="journal article" date="2021" name="Arch. Microbiol.">
        <title>Myceligenerans indicum sp. nov., an actinobacterium isolated from mangrove sediment of Sundarbans, India.</title>
        <authorList>
            <person name="Asha K."/>
            <person name="Bhadury P."/>
        </authorList>
    </citation>
    <scope>NUCLEOTIDE SEQUENCE [LARGE SCALE GENOMIC DNA]</scope>
    <source>
        <strain evidence="3 4">I2</strain>
    </source>
</reference>
<keyword evidence="4" id="KW-1185">Reference proteome</keyword>
<dbReference type="SUPFAM" id="SSF51197">
    <property type="entry name" value="Clavaminate synthase-like"/>
    <property type="match status" value="1"/>
</dbReference>
<evidence type="ECO:0000256" key="1">
    <source>
        <dbReference type="ARBA" id="ARBA00022723"/>
    </source>
</evidence>
<dbReference type="RefSeq" id="WP_201850669.1">
    <property type="nucleotide sequence ID" value="NZ_JABBYC010000059.1"/>
</dbReference>